<organism evidence="2 3">
    <name type="scientific">Synechococcus phage S-H34</name>
    <dbReference type="NCBI Taxonomy" id="2718942"/>
    <lineage>
        <taxon>Viruses</taxon>
        <taxon>Duplodnaviria</taxon>
        <taxon>Heunggongvirae</taxon>
        <taxon>Uroviricota</taxon>
        <taxon>Caudoviricetes</taxon>
        <taxon>Pantevenvirales</taxon>
        <taxon>Kyanoviridae</taxon>
        <taxon>Makaravirus</taxon>
        <taxon>Makaravirus thirtyfour</taxon>
    </lineage>
</organism>
<feature type="compositionally biased region" description="Polar residues" evidence="1">
    <location>
        <begin position="208"/>
        <end position="218"/>
    </location>
</feature>
<keyword evidence="3" id="KW-1185">Reference proteome</keyword>
<feature type="compositionally biased region" description="Low complexity" evidence="1">
    <location>
        <begin position="416"/>
        <end position="465"/>
    </location>
</feature>
<feature type="compositionally biased region" description="Basic and acidic residues" evidence="1">
    <location>
        <begin position="233"/>
        <end position="244"/>
    </location>
</feature>
<proteinExistence type="predicted"/>
<dbReference type="KEGG" id="vg:77946759"/>
<feature type="compositionally biased region" description="Basic and acidic residues" evidence="1">
    <location>
        <begin position="45"/>
        <end position="73"/>
    </location>
</feature>
<evidence type="ECO:0000256" key="1">
    <source>
        <dbReference type="SAM" id="MobiDB-lite"/>
    </source>
</evidence>
<name>A0A6H2HSQ0_9CAUD</name>
<dbReference type="RefSeq" id="YP_010670549.1">
    <property type="nucleotide sequence ID" value="NC_070965.1"/>
</dbReference>
<reference evidence="2 3" key="1">
    <citation type="submission" date="2020-03" db="EMBL/GenBank/DDBJ databases">
        <title>The Isolation and Genome Sequence of a Novel Cyanophage S-H34 from the Huanghai Sea, China.</title>
        <authorList>
            <person name="Jiang T."/>
        </authorList>
    </citation>
    <scope>NUCLEOTIDE SEQUENCE [LARGE SCALE GENOMIC DNA]</scope>
</reference>
<dbReference type="Proteomes" id="UP000501900">
    <property type="component" value="Genome"/>
</dbReference>
<protein>
    <submittedName>
        <fullName evidence="2">Uncharacterized protein</fullName>
    </submittedName>
</protein>
<feature type="compositionally biased region" description="Low complexity" evidence="1">
    <location>
        <begin position="381"/>
        <end position="390"/>
    </location>
</feature>
<feature type="compositionally biased region" description="Low complexity" evidence="1">
    <location>
        <begin position="476"/>
        <end position="489"/>
    </location>
</feature>
<accession>A0A6H2HSQ0</accession>
<feature type="region of interest" description="Disordered" evidence="1">
    <location>
        <begin position="35"/>
        <end position="139"/>
    </location>
</feature>
<dbReference type="EMBL" id="MT162467">
    <property type="protein sequence ID" value="QJC69098.1"/>
    <property type="molecule type" value="Genomic_DNA"/>
</dbReference>
<dbReference type="GeneID" id="77946759"/>
<sequence>MSEHFEQLRKEKELIKMREAFISDWRSDLMEEEEHPYVDVMPSADQKEKDAKKPKEEKKKKKEEKPEKEEVKEGFFSSVNKKKQAAARDRLKRHAAGEEVYFKKEKKSSGKDPWSTHPDDAKAHSKGYQKGGEVKEEVEELDEKWTDFFTGDSDAKRARRGEGQYGRQGISKSKYNPKTGTTQTPSDNIGGRQDYVFARKNGKAGWKNQKTGSWQPATTEKGKNFAVTNAAAARHDAITKERNNKPTGRYSGVQAEIDRIKEREGTKLTNDARRALGKPPVESEKTMKPVKPQGTSTTTRPSSSSTTTTRPSSSSTTTTRPSSSSSSTARPSSSSSSATRPSSSSSSATRPSSSTASTTSAPKPTSVKQTGDKAKDMDTWAKANPKLAAAKAERDRTRGTSSTTNPLMKDMKANLPKAAPKVSGGAKAAASTSGPKFNPSSPKISGSSTPISSSGGAKAAASTSGPKFNPSAPKISSGSTPTPTSSSTPKVSGIKSPRLASALSNTDSMKFKSEEVVHESIKDDAEHQKNFKDAAENVAKGMAARRKKLDLGKYKKEKK</sequence>
<feature type="compositionally biased region" description="Basic and acidic residues" evidence="1">
    <location>
        <begin position="370"/>
        <end position="379"/>
    </location>
</feature>
<feature type="region of interest" description="Disordered" evidence="1">
    <location>
        <begin position="152"/>
        <end position="527"/>
    </location>
</feature>
<feature type="compositionally biased region" description="Basic and acidic residues" evidence="1">
    <location>
        <begin position="509"/>
        <end position="527"/>
    </location>
</feature>
<feature type="compositionally biased region" description="Basic and acidic residues" evidence="1">
    <location>
        <begin position="95"/>
        <end position="110"/>
    </location>
</feature>
<feature type="compositionally biased region" description="Basic and acidic residues" evidence="1">
    <location>
        <begin position="256"/>
        <end position="274"/>
    </location>
</feature>
<feature type="compositionally biased region" description="Low complexity" evidence="1">
    <location>
        <begin position="295"/>
        <end position="366"/>
    </location>
</feature>
<feature type="compositionally biased region" description="Basic and acidic residues" evidence="1">
    <location>
        <begin position="153"/>
        <end position="162"/>
    </location>
</feature>
<evidence type="ECO:0000313" key="3">
    <source>
        <dbReference type="Proteomes" id="UP000501900"/>
    </source>
</evidence>
<feature type="compositionally biased region" description="Basic residues" evidence="1">
    <location>
        <begin position="80"/>
        <end position="94"/>
    </location>
</feature>
<evidence type="ECO:0000313" key="2">
    <source>
        <dbReference type="EMBL" id="QJC69098.1"/>
    </source>
</evidence>
<feature type="compositionally biased region" description="Polar residues" evidence="1">
    <location>
        <begin position="170"/>
        <end position="187"/>
    </location>
</feature>